<dbReference type="OrthoDB" id="10042902at2759"/>
<keyword evidence="2 4" id="KW-0812">Transmembrane</keyword>
<sequence length="368" mass="41409">MEPLVLLNALATRLLFVLHSLVGVWRVTEVKKEPWYWLLALLNLLLFLETALTLKFKRGRGYKWFSPAIFLYLISIVPSLWLLEMHHETQYCSSQSEGIAQNTSRKEDFNQTLMSSEQTNGADDLIETAKVFVNNLSTVCEKVWTLGLHQTFLLMLIIGRWLLPIGGGITRDQLSQLLLMFVGTAADILEFTSETLEEQNVRNSPVLVYAILAIWTWSMLQFPLDLAVQHVVCPSSVIARGFSGLFFCQYSADLWNIGISVFIQDGPFLVVRLILMIYFKVINQMLVFFAVKNFLVVVLQLYRLVVLALGVRASLRNQSKGQKGEDNCSGQPAKRGLLPRGRESNSKEGLAIALQASSVTSDDCPTTL</sequence>
<proteinExistence type="predicted"/>
<dbReference type="RefSeq" id="XP_007957576.1">
    <property type="nucleotide sequence ID" value="XM_007959385.1"/>
</dbReference>
<evidence type="ECO:0000313" key="4">
    <source>
        <dbReference type="RefSeq" id="XP_007957576.1"/>
    </source>
</evidence>
<keyword evidence="3" id="KW-1185">Reference proteome</keyword>
<organism evidence="3 4">
    <name type="scientific">Orycteropus afer afer</name>
    <dbReference type="NCBI Taxonomy" id="1230840"/>
    <lineage>
        <taxon>Eukaryota</taxon>
        <taxon>Metazoa</taxon>
        <taxon>Chordata</taxon>
        <taxon>Craniata</taxon>
        <taxon>Vertebrata</taxon>
        <taxon>Euteleostomi</taxon>
        <taxon>Mammalia</taxon>
        <taxon>Eutheria</taxon>
        <taxon>Afrotheria</taxon>
        <taxon>Tubulidentata</taxon>
        <taxon>Orycteropodidae</taxon>
        <taxon>Orycteropus</taxon>
    </lineage>
</organism>
<dbReference type="CTD" id="219623"/>
<feature type="transmembrane region" description="Helical" evidence="2">
    <location>
        <begin position="7"/>
        <end position="28"/>
    </location>
</feature>
<evidence type="ECO:0000313" key="3">
    <source>
        <dbReference type="Proteomes" id="UP000694850"/>
    </source>
</evidence>
<keyword evidence="2" id="KW-0472">Membrane</keyword>
<dbReference type="PANTHER" id="PTHR22168:SF3">
    <property type="entry name" value="TRANSMEMBRANE PROTEIN 26"/>
    <property type="match status" value="1"/>
</dbReference>
<feature type="transmembrane region" description="Helical" evidence="2">
    <location>
        <begin position="297"/>
        <end position="315"/>
    </location>
</feature>
<dbReference type="GeneID" id="103213654"/>
<accession>A0A8B7BEG5</accession>
<keyword evidence="2" id="KW-1133">Transmembrane helix</keyword>
<dbReference type="Proteomes" id="UP000694850">
    <property type="component" value="Unplaced"/>
</dbReference>
<dbReference type="PANTHER" id="PTHR22168">
    <property type="entry name" value="TMEM26 PROTEIN"/>
    <property type="match status" value="1"/>
</dbReference>
<dbReference type="Pfam" id="PF09772">
    <property type="entry name" value="Tmem26"/>
    <property type="match status" value="1"/>
</dbReference>
<reference evidence="4" key="1">
    <citation type="submission" date="2025-08" db="UniProtKB">
        <authorList>
            <consortium name="RefSeq"/>
        </authorList>
    </citation>
    <scope>IDENTIFICATION</scope>
</reference>
<feature type="region of interest" description="Disordered" evidence="1">
    <location>
        <begin position="319"/>
        <end position="346"/>
    </location>
</feature>
<evidence type="ECO:0000256" key="2">
    <source>
        <dbReference type="SAM" id="Phobius"/>
    </source>
</evidence>
<feature type="transmembrane region" description="Helical" evidence="2">
    <location>
        <begin position="64"/>
        <end position="83"/>
    </location>
</feature>
<evidence type="ECO:0000256" key="1">
    <source>
        <dbReference type="SAM" id="MobiDB-lite"/>
    </source>
</evidence>
<dbReference type="AlphaFoldDB" id="A0A8B7BEG5"/>
<gene>
    <name evidence="4" type="primary">TMEM26</name>
</gene>
<dbReference type="InterPro" id="IPR019169">
    <property type="entry name" value="Transmembrane_26"/>
</dbReference>
<name>A0A8B7BEG5_ORYAF</name>
<protein>
    <submittedName>
        <fullName evidence="4">Transmembrane protein 26</fullName>
    </submittedName>
</protein>
<feature type="transmembrane region" description="Helical" evidence="2">
    <location>
        <begin position="206"/>
        <end position="224"/>
    </location>
</feature>
<feature type="transmembrane region" description="Helical" evidence="2">
    <location>
        <begin position="34"/>
        <end position="52"/>
    </location>
</feature>